<keyword evidence="3" id="KW-1185">Reference proteome</keyword>
<protein>
    <submittedName>
        <fullName evidence="2">Uncharacterized protein</fullName>
    </submittedName>
</protein>
<name>Z9JU19_9MICO</name>
<evidence type="ECO:0000313" key="2">
    <source>
        <dbReference type="EMBL" id="EWS81262.1"/>
    </source>
</evidence>
<feature type="compositionally biased region" description="Low complexity" evidence="1">
    <location>
        <begin position="45"/>
        <end position="56"/>
    </location>
</feature>
<organism evidence="2 3">
    <name type="scientific">Brachybacterium phenoliresistens</name>
    <dbReference type="NCBI Taxonomy" id="396014"/>
    <lineage>
        <taxon>Bacteria</taxon>
        <taxon>Bacillati</taxon>
        <taxon>Actinomycetota</taxon>
        <taxon>Actinomycetes</taxon>
        <taxon>Micrococcales</taxon>
        <taxon>Dermabacteraceae</taxon>
        <taxon>Brachybacterium</taxon>
    </lineage>
</organism>
<sequence length="68" mass="6890">MYVPDPSVPDGHDCDPDIYETIALDDGPLADVEPARQARGEEASGRAGSAGDRTGAQPGIAGQVALGI</sequence>
<accession>Z9JU19</accession>
<feature type="compositionally biased region" description="Basic and acidic residues" evidence="1">
    <location>
        <begin position="33"/>
        <end position="44"/>
    </location>
</feature>
<dbReference type="EMBL" id="JDYK01000009">
    <property type="protein sequence ID" value="EWS81262.1"/>
    <property type="molecule type" value="Genomic_DNA"/>
</dbReference>
<dbReference type="Proteomes" id="UP000023067">
    <property type="component" value="Unassembled WGS sequence"/>
</dbReference>
<dbReference type="HOGENOM" id="CLU_2785725_0_0_11"/>
<reference evidence="2 3" key="1">
    <citation type="submission" date="2014-02" db="EMBL/GenBank/DDBJ databases">
        <title>Genome sequence of Brachybacterium phenoliresistens strain W13A50.</title>
        <authorList>
            <person name="Wang X."/>
        </authorList>
    </citation>
    <scope>NUCLEOTIDE SEQUENCE [LARGE SCALE GENOMIC DNA]</scope>
    <source>
        <strain evidence="2 3">W13A50</strain>
    </source>
</reference>
<comment type="caution">
    <text evidence="2">The sequence shown here is derived from an EMBL/GenBank/DDBJ whole genome shotgun (WGS) entry which is preliminary data.</text>
</comment>
<gene>
    <name evidence="2" type="ORF">BF93_17835</name>
</gene>
<dbReference type="AlphaFoldDB" id="Z9JU19"/>
<dbReference type="PATRIC" id="fig|396014.3.peg.1904"/>
<proteinExistence type="predicted"/>
<evidence type="ECO:0000313" key="3">
    <source>
        <dbReference type="Proteomes" id="UP000023067"/>
    </source>
</evidence>
<evidence type="ECO:0000256" key="1">
    <source>
        <dbReference type="SAM" id="MobiDB-lite"/>
    </source>
</evidence>
<feature type="region of interest" description="Disordered" evidence="1">
    <location>
        <begin position="23"/>
        <end position="68"/>
    </location>
</feature>